<keyword evidence="2" id="KW-0560">Oxidoreductase</keyword>
<evidence type="ECO:0000256" key="1">
    <source>
        <dbReference type="ARBA" id="ARBA00006484"/>
    </source>
</evidence>
<protein>
    <submittedName>
        <fullName evidence="4">NAD(P)-binding protein</fullName>
    </submittedName>
</protein>
<dbReference type="AlphaFoldDB" id="A0A9P4TY49"/>
<comment type="caution">
    <text evidence="4">The sequence shown here is derived from an EMBL/GenBank/DDBJ whole genome shotgun (WGS) entry which is preliminary data.</text>
</comment>
<sequence>MARIFITGSSDGLGSLAAQALVKKGHKVTLHARNAQRAKDAKSACPGAETVLIGDLSSMSETKKLADEINSLGTFDTIIHNAGLYRGEVKRTADKPSLPSLIAVNTIAPYILSCMVHRPKRLVFVSSSLHTGGDATISDLEWATRAWRDYQAYADTKLHNILLSKAIARRWPDVSSNSLDPGWVATKMGGAGASGDLNAAVETYVMLATGDGMKGDGMTEEGSGKYFRPGRKEGLPKKESDDVAIQDRLLKECERISGVELPQ</sequence>
<dbReference type="InterPro" id="IPR002347">
    <property type="entry name" value="SDR_fam"/>
</dbReference>
<feature type="compositionally biased region" description="Basic and acidic residues" evidence="3">
    <location>
        <begin position="230"/>
        <end position="241"/>
    </location>
</feature>
<dbReference type="Proteomes" id="UP000800235">
    <property type="component" value="Unassembled WGS sequence"/>
</dbReference>
<comment type="similarity">
    <text evidence="1">Belongs to the short-chain dehydrogenases/reductases (SDR) family.</text>
</comment>
<dbReference type="EMBL" id="MU007040">
    <property type="protein sequence ID" value="KAF2430235.1"/>
    <property type="molecule type" value="Genomic_DNA"/>
</dbReference>
<dbReference type="PANTHER" id="PTHR24320:SF274">
    <property type="entry name" value="CHAIN DEHYDROGENASE, PUTATIVE (AFU_ORTHOLOGUE AFUA_4G00440)-RELATED"/>
    <property type="match status" value="1"/>
</dbReference>
<evidence type="ECO:0000313" key="4">
    <source>
        <dbReference type="EMBL" id="KAF2430235.1"/>
    </source>
</evidence>
<accession>A0A9P4TY49</accession>
<evidence type="ECO:0000256" key="2">
    <source>
        <dbReference type="ARBA" id="ARBA00023002"/>
    </source>
</evidence>
<feature type="region of interest" description="Disordered" evidence="3">
    <location>
        <begin position="215"/>
        <end position="243"/>
    </location>
</feature>
<dbReference type="SUPFAM" id="SSF51735">
    <property type="entry name" value="NAD(P)-binding Rossmann-fold domains"/>
    <property type="match status" value="1"/>
</dbReference>
<proteinExistence type="inferred from homology"/>
<dbReference type="PANTHER" id="PTHR24320">
    <property type="entry name" value="RETINOL DEHYDROGENASE"/>
    <property type="match status" value="1"/>
</dbReference>
<dbReference type="Pfam" id="PF00106">
    <property type="entry name" value="adh_short"/>
    <property type="match status" value="1"/>
</dbReference>
<dbReference type="GO" id="GO:0016491">
    <property type="term" value="F:oxidoreductase activity"/>
    <property type="evidence" value="ECO:0007669"/>
    <property type="project" value="UniProtKB-KW"/>
</dbReference>
<gene>
    <name evidence="4" type="ORF">EJ08DRAFT_246194</name>
</gene>
<evidence type="ECO:0000256" key="3">
    <source>
        <dbReference type="SAM" id="MobiDB-lite"/>
    </source>
</evidence>
<dbReference type="Gene3D" id="3.40.50.720">
    <property type="entry name" value="NAD(P)-binding Rossmann-like Domain"/>
    <property type="match status" value="1"/>
</dbReference>
<organism evidence="4 5">
    <name type="scientific">Tothia fuscella</name>
    <dbReference type="NCBI Taxonomy" id="1048955"/>
    <lineage>
        <taxon>Eukaryota</taxon>
        <taxon>Fungi</taxon>
        <taxon>Dikarya</taxon>
        <taxon>Ascomycota</taxon>
        <taxon>Pezizomycotina</taxon>
        <taxon>Dothideomycetes</taxon>
        <taxon>Pleosporomycetidae</taxon>
        <taxon>Venturiales</taxon>
        <taxon>Cylindrosympodiaceae</taxon>
        <taxon>Tothia</taxon>
    </lineage>
</organism>
<dbReference type="PRINTS" id="PR00081">
    <property type="entry name" value="GDHRDH"/>
</dbReference>
<dbReference type="OrthoDB" id="191139at2759"/>
<name>A0A9P4TY49_9PEZI</name>
<reference evidence="4" key="1">
    <citation type="journal article" date="2020" name="Stud. Mycol.">
        <title>101 Dothideomycetes genomes: a test case for predicting lifestyles and emergence of pathogens.</title>
        <authorList>
            <person name="Haridas S."/>
            <person name="Albert R."/>
            <person name="Binder M."/>
            <person name="Bloem J."/>
            <person name="Labutti K."/>
            <person name="Salamov A."/>
            <person name="Andreopoulos B."/>
            <person name="Baker S."/>
            <person name="Barry K."/>
            <person name="Bills G."/>
            <person name="Bluhm B."/>
            <person name="Cannon C."/>
            <person name="Castanera R."/>
            <person name="Culley D."/>
            <person name="Daum C."/>
            <person name="Ezra D."/>
            <person name="Gonzalez J."/>
            <person name="Henrissat B."/>
            <person name="Kuo A."/>
            <person name="Liang C."/>
            <person name="Lipzen A."/>
            <person name="Lutzoni F."/>
            <person name="Magnuson J."/>
            <person name="Mondo S."/>
            <person name="Nolan M."/>
            <person name="Ohm R."/>
            <person name="Pangilinan J."/>
            <person name="Park H.-J."/>
            <person name="Ramirez L."/>
            <person name="Alfaro M."/>
            <person name="Sun H."/>
            <person name="Tritt A."/>
            <person name="Yoshinaga Y."/>
            <person name="Zwiers L.-H."/>
            <person name="Turgeon B."/>
            <person name="Goodwin S."/>
            <person name="Spatafora J."/>
            <person name="Crous P."/>
            <person name="Grigoriev I."/>
        </authorList>
    </citation>
    <scope>NUCLEOTIDE SEQUENCE</scope>
    <source>
        <strain evidence="4">CBS 130266</strain>
    </source>
</reference>
<evidence type="ECO:0000313" key="5">
    <source>
        <dbReference type="Proteomes" id="UP000800235"/>
    </source>
</evidence>
<keyword evidence="5" id="KW-1185">Reference proteome</keyword>
<dbReference type="InterPro" id="IPR036291">
    <property type="entry name" value="NAD(P)-bd_dom_sf"/>
</dbReference>